<keyword evidence="1" id="KW-0812">Transmembrane</keyword>
<reference evidence="2" key="2">
    <citation type="journal article" date="2021" name="PeerJ">
        <title>Extensive microbial diversity within the chicken gut microbiome revealed by metagenomics and culture.</title>
        <authorList>
            <person name="Gilroy R."/>
            <person name="Ravi A."/>
            <person name="Getino M."/>
            <person name="Pursley I."/>
            <person name="Horton D.L."/>
            <person name="Alikhan N.F."/>
            <person name="Baker D."/>
            <person name="Gharbi K."/>
            <person name="Hall N."/>
            <person name="Watson M."/>
            <person name="Adriaenssens E.M."/>
            <person name="Foster-Nyarko E."/>
            <person name="Jarju S."/>
            <person name="Secka A."/>
            <person name="Antonio M."/>
            <person name="Oren A."/>
            <person name="Chaudhuri R.R."/>
            <person name="La Ragione R."/>
            <person name="Hildebrand F."/>
            <person name="Pallen M.J."/>
        </authorList>
    </citation>
    <scope>NUCLEOTIDE SEQUENCE</scope>
    <source>
        <strain evidence="2">ChiGjej1B1-22543</strain>
    </source>
</reference>
<proteinExistence type="predicted"/>
<organism evidence="2 3">
    <name type="scientific">Candidatus Alloenteromonas pullicola</name>
    <dbReference type="NCBI Taxonomy" id="2840784"/>
    <lineage>
        <taxon>Bacteria</taxon>
        <taxon>Bacillati</taxon>
        <taxon>Bacillota</taxon>
        <taxon>Bacillota incertae sedis</taxon>
        <taxon>Candidatus Alloenteromonas</taxon>
    </lineage>
</organism>
<sequence length="108" mass="11835">MSDYNDNENKCYGVDGYYAKAKEALVKLTDEQIELFKTDSEFNDAHLRYLAWAAANGDNSPYSGEYVSPALSIRNSDDLMDIAVISALAVAGIAAAGAFVFLRRKKEA</sequence>
<evidence type="ECO:0000313" key="3">
    <source>
        <dbReference type="Proteomes" id="UP000824070"/>
    </source>
</evidence>
<dbReference type="EMBL" id="DVMV01000026">
    <property type="protein sequence ID" value="HIU45392.1"/>
    <property type="molecule type" value="Genomic_DNA"/>
</dbReference>
<keyword evidence="1" id="KW-0472">Membrane</keyword>
<feature type="transmembrane region" description="Helical" evidence="1">
    <location>
        <begin position="82"/>
        <end position="102"/>
    </location>
</feature>
<dbReference type="Proteomes" id="UP000824070">
    <property type="component" value="Unassembled WGS sequence"/>
</dbReference>
<protein>
    <submittedName>
        <fullName evidence="2">Uncharacterized protein</fullName>
    </submittedName>
</protein>
<keyword evidence="1" id="KW-1133">Transmembrane helix</keyword>
<comment type="caution">
    <text evidence="2">The sequence shown here is derived from an EMBL/GenBank/DDBJ whole genome shotgun (WGS) entry which is preliminary data.</text>
</comment>
<dbReference type="AlphaFoldDB" id="A0A9D1LP43"/>
<name>A0A9D1LP43_9FIRM</name>
<accession>A0A9D1LP43</accession>
<evidence type="ECO:0000256" key="1">
    <source>
        <dbReference type="SAM" id="Phobius"/>
    </source>
</evidence>
<reference evidence="2" key="1">
    <citation type="submission" date="2020-10" db="EMBL/GenBank/DDBJ databases">
        <authorList>
            <person name="Gilroy R."/>
        </authorList>
    </citation>
    <scope>NUCLEOTIDE SEQUENCE</scope>
    <source>
        <strain evidence="2">ChiGjej1B1-22543</strain>
    </source>
</reference>
<evidence type="ECO:0000313" key="2">
    <source>
        <dbReference type="EMBL" id="HIU45392.1"/>
    </source>
</evidence>
<gene>
    <name evidence="2" type="ORF">IAC52_03750</name>
</gene>